<keyword evidence="6" id="KW-0479">Metal-binding</keyword>
<dbReference type="FunFam" id="1.10.630.10:FF:000011">
    <property type="entry name" value="Cytochrome P450 83B1"/>
    <property type="match status" value="1"/>
</dbReference>
<dbReference type="PRINTS" id="PR00463">
    <property type="entry name" value="EP450I"/>
</dbReference>
<evidence type="ECO:0000313" key="13">
    <source>
        <dbReference type="Proteomes" id="UP001153076"/>
    </source>
</evidence>
<dbReference type="PANTHER" id="PTHR47955">
    <property type="entry name" value="CYTOCHROME P450 FAMILY 71 PROTEIN"/>
    <property type="match status" value="1"/>
</dbReference>
<evidence type="ECO:0000313" key="12">
    <source>
        <dbReference type="EMBL" id="KAJ8446287.1"/>
    </source>
</evidence>
<evidence type="ECO:0000256" key="1">
    <source>
        <dbReference type="ARBA" id="ARBA00001971"/>
    </source>
</evidence>
<evidence type="ECO:0000256" key="6">
    <source>
        <dbReference type="ARBA" id="ARBA00022723"/>
    </source>
</evidence>
<name>A0A9Q1KN40_9CARY</name>
<dbReference type="AlphaFoldDB" id="A0A9Q1KN40"/>
<dbReference type="CDD" id="cd11072">
    <property type="entry name" value="CYP71-like"/>
    <property type="match status" value="1"/>
</dbReference>
<evidence type="ECO:0000256" key="8">
    <source>
        <dbReference type="ARBA" id="ARBA00023002"/>
    </source>
</evidence>
<keyword evidence="13" id="KW-1185">Reference proteome</keyword>
<dbReference type="Pfam" id="PF00067">
    <property type="entry name" value="p450"/>
    <property type="match status" value="1"/>
</dbReference>
<evidence type="ECO:0000256" key="7">
    <source>
        <dbReference type="ARBA" id="ARBA00022989"/>
    </source>
</evidence>
<dbReference type="InterPro" id="IPR001128">
    <property type="entry name" value="Cyt_P450"/>
</dbReference>
<dbReference type="GO" id="GO:0005506">
    <property type="term" value="F:iron ion binding"/>
    <property type="evidence" value="ECO:0007669"/>
    <property type="project" value="InterPro"/>
</dbReference>
<evidence type="ECO:0008006" key="14">
    <source>
        <dbReference type="Google" id="ProtNLM"/>
    </source>
</evidence>
<dbReference type="GO" id="GO:0004497">
    <property type="term" value="F:monooxygenase activity"/>
    <property type="evidence" value="ECO:0007669"/>
    <property type="project" value="UniProtKB-KW"/>
</dbReference>
<comment type="subcellular location">
    <subcellularLocation>
        <location evidence="2">Membrane</location>
        <topology evidence="2">Single-pass membrane protein</topology>
    </subcellularLocation>
</comment>
<dbReference type="PANTHER" id="PTHR47955:SF22">
    <property type="entry name" value="CYTOCHROME P450 83B1-LIKE"/>
    <property type="match status" value="1"/>
</dbReference>
<gene>
    <name evidence="12" type="ORF">Cgig2_005818</name>
</gene>
<proteinExistence type="inferred from homology"/>
<keyword evidence="5" id="KW-0812">Transmembrane</keyword>
<evidence type="ECO:0000256" key="4">
    <source>
        <dbReference type="ARBA" id="ARBA00022617"/>
    </source>
</evidence>
<keyword evidence="10" id="KW-0503">Monooxygenase</keyword>
<keyword evidence="11" id="KW-0472">Membrane</keyword>
<dbReference type="Proteomes" id="UP001153076">
    <property type="component" value="Unassembled WGS sequence"/>
</dbReference>
<dbReference type="EMBL" id="JAKOGI010000057">
    <property type="protein sequence ID" value="KAJ8446287.1"/>
    <property type="molecule type" value="Genomic_DNA"/>
</dbReference>
<evidence type="ECO:0000256" key="10">
    <source>
        <dbReference type="ARBA" id="ARBA00023033"/>
    </source>
</evidence>
<keyword evidence="4" id="KW-0349">Heme</keyword>
<dbReference type="SUPFAM" id="SSF48264">
    <property type="entry name" value="Cytochrome P450"/>
    <property type="match status" value="1"/>
</dbReference>
<dbReference type="GO" id="GO:0016020">
    <property type="term" value="C:membrane"/>
    <property type="evidence" value="ECO:0007669"/>
    <property type="project" value="UniProtKB-SubCell"/>
</dbReference>
<sequence>MLLLFLLFLIAVLSLIFLTLPNLRKHEKLHLPPGPKGLPLIGNIHQFDPLTPHLYLSKLAKTYGPILSLKFGCRSAVVVQSASLAKEVMKTQDHNFCTRPPLTGMQKLSYNGLDIAFASYGEYFREIRKICVVHLLSSKKVQSSAPIRREEVSRMIQKISSLSSASEVVNLSDLLTTLSGSIICRIAFGKRFLRLLNEAQIMLATVFFADYFPFIGGWLDKLTGSSSRLERAFNDLDEFYNKIINDHLDPNKPQSDNEDIVDVLLQFRNERCFSFHLTLDHIKAVLMNIILAGTDTSVAMVVWVMTELLKNPTIMKKAQDELRTVIRDKRLIEEDDIVKLEYLKAIVKETFRLHPAAPLLIVRETLNKCTMQDYDILPKTLMFVNVWKISRDPEFWKDPEIFMPERFFESSIDFRGQDFEKENVPGMLHGLANIEMALANLLYFFDWELPVGMKKEDIDTDLIPGITMQKKNPLCLVAKKFSSSFPND</sequence>
<protein>
    <recommendedName>
        <fullName evidence="14">Cytochrome P450</fullName>
    </recommendedName>
</protein>
<keyword evidence="8" id="KW-0560">Oxidoreductase</keyword>
<dbReference type="GO" id="GO:0020037">
    <property type="term" value="F:heme binding"/>
    <property type="evidence" value="ECO:0007669"/>
    <property type="project" value="InterPro"/>
</dbReference>
<dbReference type="InterPro" id="IPR036396">
    <property type="entry name" value="Cyt_P450_sf"/>
</dbReference>
<keyword evidence="9" id="KW-0408">Iron</keyword>
<evidence type="ECO:0000256" key="2">
    <source>
        <dbReference type="ARBA" id="ARBA00004167"/>
    </source>
</evidence>
<reference evidence="12" key="1">
    <citation type="submission" date="2022-04" db="EMBL/GenBank/DDBJ databases">
        <title>Carnegiea gigantea Genome sequencing and assembly v2.</title>
        <authorList>
            <person name="Copetti D."/>
            <person name="Sanderson M.J."/>
            <person name="Burquez A."/>
            <person name="Wojciechowski M.F."/>
        </authorList>
    </citation>
    <scope>NUCLEOTIDE SEQUENCE</scope>
    <source>
        <strain evidence="12">SGP5-SGP5p</strain>
        <tissue evidence="12">Aerial part</tissue>
    </source>
</reference>
<evidence type="ECO:0000256" key="3">
    <source>
        <dbReference type="ARBA" id="ARBA00010617"/>
    </source>
</evidence>
<comment type="similarity">
    <text evidence="3">Belongs to the cytochrome P450 family.</text>
</comment>
<dbReference type="InterPro" id="IPR002401">
    <property type="entry name" value="Cyt_P450_E_grp-I"/>
</dbReference>
<evidence type="ECO:0000256" key="5">
    <source>
        <dbReference type="ARBA" id="ARBA00022692"/>
    </source>
</evidence>
<dbReference type="GO" id="GO:0016705">
    <property type="term" value="F:oxidoreductase activity, acting on paired donors, with incorporation or reduction of molecular oxygen"/>
    <property type="evidence" value="ECO:0007669"/>
    <property type="project" value="InterPro"/>
</dbReference>
<evidence type="ECO:0000256" key="9">
    <source>
        <dbReference type="ARBA" id="ARBA00023004"/>
    </source>
</evidence>
<comment type="cofactor">
    <cofactor evidence="1">
        <name>heme</name>
        <dbReference type="ChEBI" id="CHEBI:30413"/>
    </cofactor>
</comment>
<evidence type="ECO:0000256" key="11">
    <source>
        <dbReference type="ARBA" id="ARBA00023136"/>
    </source>
</evidence>
<keyword evidence="7" id="KW-1133">Transmembrane helix</keyword>
<dbReference type="Gene3D" id="1.10.630.10">
    <property type="entry name" value="Cytochrome P450"/>
    <property type="match status" value="1"/>
</dbReference>
<accession>A0A9Q1KN40</accession>
<comment type="caution">
    <text evidence="12">The sequence shown here is derived from an EMBL/GenBank/DDBJ whole genome shotgun (WGS) entry which is preliminary data.</text>
</comment>
<dbReference type="OrthoDB" id="2789670at2759"/>
<organism evidence="12 13">
    <name type="scientific">Carnegiea gigantea</name>
    <dbReference type="NCBI Taxonomy" id="171969"/>
    <lineage>
        <taxon>Eukaryota</taxon>
        <taxon>Viridiplantae</taxon>
        <taxon>Streptophyta</taxon>
        <taxon>Embryophyta</taxon>
        <taxon>Tracheophyta</taxon>
        <taxon>Spermatophyta</taxon>
        <taxon>Magnoliopsida</taxon>
        <taxon>eudicotyledons</taxon>
        <taxon>Gunneridae</taxon>
        <taxon>Pentapetalae</taxon>
        <taxon>Caryophyllales</taxon>
        <taxon>Cactineae</taxon>
        <taxon>Cactaceae</taxon>
        <taxon>Cactoideae</taxon>
        <taxon>Echinocereeae</taxon>
        <taxon>Carnegiea</taxon>
    </lineage>
</organism>